<dbReference type="InterPro" id="IPR001179">
    <property type="entry name" value="PPIase_FKBP_dom"/>
</dbReference>
<dbReference type="EMBL" id="HBER01006893">
    <property type="protein sequence ID" value="CAD8528179.1"/>
    <property type="molecule type" value="Transcribed_RNA"/>
</dbReference>
<feature type="domain" description="PPIase FKBP-type" evidence="3">
    <location>
        <begin position="96"/>
        <end position="212"/>
    </location>
</feature>
<feature type="chain" id="PRO_5030973953" description="peptidylprolyl isomerase" evidence="2">
    <location>
        <begin position="22"/>
        <end position="215"/>
    </location>
</feature>
<dbReference type="Gene3D" id="3.10.50.40">
    <property type="match status" value="1"/>
</dbReference>
<dbReference type="InterPro" id="IPR044208">
    <property type="entry name" value="FKBP19-like"/>
</dbReference>
<gene>
    <name evidence="4" type="ORF">CLEP1334_LOCUS3400</name>
</gene>
<evidence type="ECO:0000256" key="2">
    <source>
        <dbReference type="SAM" id="SignalP"/>
    </source>
</evidence>
<dbReference type="PANTHER" id="PTHR47717">
    <property type="entry name" value="PEPTIDYL-PROLYL CIS-TRANS ISOMERASE FKBP19, CHLOROPLASTIC"/>
    <property type="match status" value="1"/>
</dbReference>
<dbReference type="PANTHER" id="PTHR47717:SF1">
    <property type="entry name" value="PEPTIDYL-PROLYL CIS-TRANS ISOMERASE FKBP19, CHLOROPLASTIC"/>
    <property type="match status" value="1"/>
</dbReference>
<dbReference type="SUPFAM" id="SSF54534">
    <property type="entry name" value="FKBP-like"/>
    <property type="match status" value="1"/>
</dbReference>
<keyword evidence="1" id="KW-0697">Rotamase</keyword>
<comment type="catalytic activity">
    <reaction evidence="1">
        <text>[protein]-peptidylproline (omega=180) = [protein]-peptidylproline (omega=0)</text>
        <dbReference type="Rhea" id="RHEA:16237"/>
        <dbReference type="Rhea" id="RHEA-COMP:10747"/>
        <dbReference type="Rhea" id="RHEA-COMP:10748"/>
        <dbReference type="ChEBI" id="CHEBI:83833"/>
        <dbReference type="ChEBI" id="CHEBI:83834"/>
        <dbReference type="EC" id="5.2.1.8"/>
    </reaction>
</comment>
<dbReference type="InterPro" id="IPR046357">
    <property type="entry name" value="PPIase_dom_sf"/>
</dbReference>
<accession>A0A7S0IPQ2</accession>
<name>A0A7S0IPQ2_9EUKA</name>
<dbReference type="AlphaFoldDB" id="A0A7S0IPQ2"/>
<keyword evidence="2" id="KW-0732">Signal</keyword>
<protein>
    <recommendedName>
        <fullName evidence="1">peptidylprolyl isomerase</fullName>
        <ecNumber evidence="1">5.2.1.8</ecNumber>
    </recommendedName>
</protein>
<organism evidence="4">
    <name type="scientific">Calcidiscus leptoporus</name>
    <dbReference type="NCBI Taxonomy" id="127549"/>
    <lineage>
        <taxon>Eukaryota</taxon>
        <taxon>Haptista</taxon>
        <taxon>Haptophyta</taxon>
        <taxon>Prymnesiophyceae</taxon>
        <taxon>Coccolithales</taxon>
        <taxon>Calcidiscaceae</taxon>
        <taxon>Calcidiscus</taxon>
    </lineage>
</organism>
<feature type="signal peptide" evidence="2">
    <location>
        <begin position="1"/>
        <end position="21"/>
    </location>
</feature>
<sequence length="215" mass="22465">MSAMAILCAYLLCFAASSCCALSSPLEPCAGRRFLMQLTSTVGVGVLSTLPAAVANPDPALTTVSTLNAGPDFTTLASGVKVKEVRVGAGPPVRVGDTVSVQYSGRCLNLNGKKFISTQDASTRTSGLAISEPYVFTVGSGAVIPGLEQAVLGMAKGGYRRVVIPAALGYDAAMRLGPTPDNFQDVRALESIVKNPNRDASLLFDVQLERIKLQR</sequence>
<dbReference type="Pfam" id="PF00254">
    <property type="entry name" value="FKBP_C"/>
    <property type="match status" value="1"/>
</dbReference>
<evidence type="ECO:0000256" key="1">
    <source>
        <dbReference type="PROSITE-ProRule" id="PRU00277"/>
    </source>
</evidence>
<evidence type="ECO:0000259" key="3">
    <source>
        <dbReference type="PROSITE" id="PS50059"/>
    </source>
</evidence>
<reference evidence="4" key="1">
    <citation type="submission" date="2021-01" db="EMBL/GenBank/DDBJ databases">
        <authorList>
            <person name="Corre E."/>
            <person name="Pelletier E."/>
            <person name="Niang G."/>
            <person name="Scheremetjew M."/>
            <person name="Finn R."/>
            <person name="Kale V."/>
            <person name="Holt S."/>
            <person name="Cochrane G."/>
            <person name="Meng A."/>
            <person name="Brown T."/>
            <person name="Cohen L."/>
        </authorList>
    </citation>
    <scope>NUCLEOTIDE SEQUENCE</scope>
    <source>
        <strain evidence="4">RCC1130</strain>
    </source>
</reference>
<dbReference type="EC" id="5.2.1.8" evidence="1"/>
<dbReference type="PROSITE" id="PS50059">
    <property type="entry name" value="FKBP_PPIASE"/>
    <property type="match status" value="1"/>
</dbReference>
<keyword evidence="1" id="KW-0413">Isomerase</keyword>
<dbReference type="GO" id="GO:0003755">
    <property type="term" value="F:peptidyl-prolyl cis-trans isomerase activity"/>
    <property type="evidence" value="ECO:0007669"/>
    <property type="project" value="UniProtKB-KW"/>
</dbReference>
<evidence type="ECO:0000313" key="4">
    <source>
        <dbReference type="EMBL" id="CAD8528179.1"/>
    </source>
</evidence>
<proteinExistence type="predicted"/>